<dbReference type="EMBL" id="JAHIBW010000019">
    <property type="protein sequence ID" value="KAG7301416.1"/>
    <property type="molecule type" value="Genomic_DNA"/>
</dbReference>
<protein>
    <submittedName>
        <fullName evidence="2">Uncharacterized protein</fullName>
    </submittedName>
</protein>
<feature type="non-terminal residue" evidence="2">
    <location>
        <position position="1"/>
    </location>
</feature>
<reference evidence="2 3" key="1">
    <citation type="submission" date="2021-06" db="EMBL/GenBank/DDBJ databases">
        <title>A haploid diamondback moth (Plutella xylostella L.) genome assembly resolves 31 chromosomes and identifies a diamide resistance mutation.</title>
        <authorList>
            <person name="Ward C.M."/>
            <person name="Perry K.D."/>
            <person name="Baker G."/>
            <person name="Powis K."/>
            <person name="Heckel D.G."/>
            <person name="Baxter S.W."/>
        </authorList>
    </citation>
    <scope>NUCLEOTIDE SEQUENCE [LARGE SCALE GENOMIC DNA]</scope>
    <source>
        <strain evidence="2 3">LV</strain>
        <tissue evidence="2">Single pupa</tissue>
    </source>
</reference>
<proteinExistence type="predicted"/>
<keyword evidence="3" id="KW-1185">Reference proteome</keyword>
<feature type="region of interest" description="Disordered" evidence="1">
    <location>
        <begin position="15"/>
        <end position="94"/>
    </location>
</feature>
<organism evidence="2 3">
    <name type="scientific">Plutella xylostella</name>
    <name type="common">Diamondback moth</name>
    <name type="synonym">Plutella maculipennis</name>
    <dbReference type="NCBI Taxonomy" id="51655"/>
    <lineage>
        <taxon>Eukaryota</taxon>
        <taxon>Metazoa</taxon>
        <taxon>Ecdysozoa</taxon>
        <taxon>Arthropoda</taxon>
        <taxon>Hexapoda</taxon>
        <taxon>Insecta</taxon>
        <taxon>Pterygota</taxon>
        <taxon>Neoptera</taxon>
        <taxon>Endopterygota</taxon>
        <taxon>Lepidoptera</taxon>
        <taxon>Glossata</taxon>
        <taxon>Ditrysia</taxon>
        <taxon>Yponomeutoidea</taxon>
        <taxon>Plutellidae</taxon>
        <taxon>Plutella</taxon>
    </lineage>
</organism>
<sequence>LKFICSLEFKPERFGAAECAPPPPPREPVPESTSSLRAAEPWFTLRTFTSKPRSRNPNIPSVTSGKTDSKLHSIPPTRNPPVSPYKVVTNPLMK</sequence>
<dbReference type="Proteomes" id="UP000823941">
    <property type="component" value="Chromosome 19"/>
</dbReference>
<evidence type="ECO:0000256" key="1">
    <source>
        <dbReference type="SAM" id="MobiDB-lite"/>
    </source>
</evidence>
<feature type="compositionally biased region" description="Polar residues" evidence="1">
    <location>
        <begin position="46"/>
        <end position="66"/>
    </location>
</feature>
<comment type="caution">
    <text evidence="2">The sequence shown here is derived from an EMBL/GenBank/DDBJ whole genome shotgun (WGS) entry which is preliminary data.</text>
</comment>
<evidence type="ECO:0000313" key="3">
    <source>
        <dbReference type="Proteomes" id="UP000823941"/>
    </source>
</evidence>
<name>A0ABQ7Q846_PLUXY</name>
<accession>A0ABQ7Q846</accession>
<evidence type="ECO:0000313" key="2">
    <source>
        <dbReference type="EMBL" id="KAG7301416.1"/>
    </source>
</evidence>
<gene>
    <name evidence="2" type="ORF">JYU34_014363</name>
</gene>